<dbReference type="Gene3D" id="3.10.50.40">
    <property type="match status" value="1"/>
</dbReference>
<sequence>MGADPTAVSCAASSRPAPVVASINGVALHAPGEALPLPALRERAWAELLRQRAVAVGLLPARAGDVVEPLDAEEHAAIDELLLREVHTPPPDEAACRRHYEANRRRFVEGQALHVRHILFAVTPRVDVHALTRRAEEALIELLRPDVPPGRFEQMAAELSNCPSGAHGGDLGWIGPADCAPELANELFYQHDSCLAPGVHPRLVRTRFGLHIVRVVGRRPGRPIPFEQARQRIVRDLTLRARAAALEQYLRHLASQAHIVGVELEGASSPLLPQS</sequence>
<dbReference type="PANTHER" id="PTHR47245:SF2">
    <property type="entry name" value="PEPTIDYL-PROLYL CIS-TRANS ISOMERASE HP_0175-RELATED"/>
    <property type="match status" value="1"/>
</dbReference>
<evidence type="ECO:0000256" key="2">
    <source>
        <dbReference type="ARBA" id="ARBA00007656"/>
    </source>
</evidence>
<comment type="caution">
    <text evidence="7">The sequence shown here is derived from an EMBL/GenBank/DDBJ whole genome shotgun (WGS) entry which is preliminary data.</text>
</comment>
<keyword evidence="4 5" id="KW-0697">Rotamase</keyword>
<dbReference type="InterPro" id="IPR050245">
    <property type="entry name" value="PrsA_foldase"/>
</dbReference>
<keyword evidence="5 7" id="KW-0413">Isomerase</keyword>
<dbReference type="GO" id="GO:0003755">
    <property type="term" value="F:peptidyl-prolyl cis-trans isomerase activity"/>
    <property type="evidence" value="ECO:0007669"/>
    <property type="project" value="UniProtKB-KW"/>
</dbReference>
<dbReference type="EC" id="5.2.1.8" evidence="3"/>
<evidence type="ECO:0000256" key="5">
    <source>
        <dbReference type="PROSITE-ProRule" id="PRU00278"/>
    </source>
</evidence>
<dbReference type="SUPFAM" id="SSF54534">
    <property type="entry name" value="FKBP-like"/>
    <property type="match status" value="1"/>
</dbReference>
<name>A0A554WWV6_9BURK</name>
<gene>
    <name evidence="7" type="primary">surA_2</name>
    <name evidence="7" type="ORF">Tther_02398</name>
</gene>
<dbReference type="PROSITE" id="PS50198">
    <property type="entry name" value="PPIC_PPIASE_2"/>
    <property type="match status" value="1"/>
</dbReference>
<proteinExistence type="inferred from homology"/>
<evidence type="ECO:0000313" key="7">
    <source>
        <dbReference type="EMBL" id="TSE28053.1"/>
    </source>
</evidence>
<evidence type="ECO:0000256" key="4">
    <source>
        <dbReference type="ARBA" id="ARBA00023110"/>
    </source>
</evidence>
<dbReference type="Proteomes" id="UP000318542">
    <property type="component" value="Unassembled WGS sequence"/>
</dbReference>
<keyword evidence="8" id="KW-1185">Reference proteome</keyword>
<organism evidence="7 8">
    <name type="scientific">Tepidimonas thermarum</name>
    <dbReference type="NCBI Taxonomy" id="335431"/>
    <lineage>
        <taxon>Bacteria</taxon>
        <taxon>Pseudomonadati</taxon>
        <taxon>Pseudomonadota</taxon>
        <taxon>Betaproteobacteria</taxon>
        <taxon>Burkholderiales</taxon>
        <taxon>Tepidimonas</taxon>
    </lineage>
</organism>
<protein>
    <recommendedName>
        <fullName evidence="3">peptidylprolyl isomerase</fullName>
        <ecNumber evidence="3">5.2.1.8</ecNumber>
    </recommendedName>
</protein>
<evidence type="ECO:0000256" key="3">
    <source>
        <dbReference type="ARBA" id="ARBA00013194"/>
    </source>
</evidence>
<dbReference type="PANTHER" id="PTHR47245">
    <property type="entry name" value="PEPTIDYLPROLYL ISOMERASE"/>
    <property type="match status" value="1"/>
</dbReference>
<evidence type="ECO:0000313" key="8">
    <source>
        <dbReference type="Proteomes" id="UP000318542"/>
    </source>
</evidence>
<evidence type="ECO:0000256" key="1">
    <source>
        <dbReference type="ARBA" id="ARBA00000971"/>
    </source>
</evidence>
<dbReference type="AlphaFoldDB" id="A0A554WWV6"/>
<reference evidence="7 8" key="1">
    <citation type="submission" date="2019-07" db="EMBL/GenBank/DDBJ databases">
        <title>Tepidimonas thermarum AA-1 draft genome.</title>
        <authorList>
            <person name="Da Costa M.S."/>
            <person name="Froufe H.J.C."/>
            <person name="Egas C."/>
            <person name="Albuquerque L."/>
        </authorList>
    </citation>
    <scope>NUCLEOTIDE SEQUENCE [LARGE SCALE GENOMIC DNA]</scope>
    <source>
        <strain evidence="7 8">AA-1</strain>
    </source>
</reference>
<accession>A0A554WWV6</accession>
<dbReference type="OrthoDB" id="9769613at2"/>
<feature type="domain" description="PpiC" evidence="6">
    <location>
        <begin position="110"/>
        <end position="217"/>
    </location>
</feature>
<comment type="similarity">
    <text evidence="2">Belongs to the PpiC/parvulin rotamase family.</text>
</comment>
<dbReference type="InterPro" id="IPR046357">
    <property type="entry name" value="PPIase_dom_sf"/>
</dbReference>
<comment type="catalytic activity">
    <reaction evidence="1">
        <text>[protein]-peptidylproline (omega=180) = [protein]-peptidylproline (omega=0)</text>
        <dbReference type="Rhea" id="RHEA:16237"/>
        <dbReference type="Rhea" id="RHEA-COMP:10747"/>
        <dbReference type="Rhea" id="RHEA-COMP:10748"/>
        <dbReference type="ChEBI" id="CHEBI:83833"/>
        <dbReference type="ChEBI" id="CHEBI:83834"/>
        <dbReference type="EC" id="5.2.1.8"/>
    </reaction>
</comment>
<dbReference type="InterPro" id="IPR000297">
    <property type="entry name" value="PPIase_PpiC"/>
</dbReference>
<evidence type="ECO:0000259" key="6">
    <source>
        <dbReference type="PROSITE" id="PS50198"/>
    </source>
</evidence>
<dbReference type="Pfam" id="PF00639">
    <property type="entry name" value="Rotamase"/>
    <property type="match status" value="1"/>
</dbReference>
<dbReference type="EMBL" id="VJOL01000067">
    <property type="protein sequence ID" value="TSE28053.1"/>
    <property type="molecule type" value="Genomic_DNA"/>
</dbReference>